<feature type="transmembrane region" description="Helical" evidence="1">
    <location>
        <begin position="6"/>
        <end position="27"/>
    </location>
</feature>
<dbReference type="OrthoDB" id="5850333at2759"/>
<evidence type="ECO:0000313" key="2">
    <source>
        <dbReference type="EMBL" id="VDK53662.1"/>
    </source>
</evidence>
<organism evidence="5">
    <name type="scientific">Gongylonema pulchrum</name>
    <dbReference type="NCBI Taxonomy" id="637853"/>
    <lineage>
        <taxon>Eukaryota</taxon>
        <taxon>Metazoa</taxon>
        <taxon>Ecdysozoa</taxon>
        <taxon>Nematoda</taxon>
        <taxon>Chromadorea</taxon>
        <taxon>Rhabditida</taxon>
        <taxon>Spirurina</taxon>
        <taxon>Spiruromorpha</taxon>
        <taxon>Spiruroidea</taxon>
        <taxon>Gongylonematidae</taxon>
        <taxon>Gongylonema</taxon>
    </lineage>
</organism>
<dbReference type="WBParaSite" id="GPUH_0000617401-mRNA-1">
    <property type="protein sequence ID" value="GPUH_0000617401-mRNA-1"/>
    <property type="gene ID" value="GPUH_0000617401"/>
</dbReference>
<sequence length="62" mass="7032">MKAIEVTAILMVPALVLGIFGNMNLLFATFRLKQLQNRNGILIALIAFFDFVSRFVSNRNKM</sequence>
<evidence type="ECO:0000313" key="4">
    <source>
        <dbReference type="Proteomes" id="UP000271098"/>
    </source>
</evidence>
<evidence type="ECO:0000313" key="6">
    <source>
        <dbReference type="WBParaSite" id="GPUH_0002618501-mRNA-1"/>
    </source>
</evidence>
<evidence type="ECO:0000313" key="5">
    <source>
        <dbReference type="WBParaSite" id="GPUH_0000617401-mRNA-1"/>
    </source>
</evidence>
<keyword evidence="1" id="KW-0812">Transmembrane</keyword>
<dbReference type="InterPro" id="IPR019424">
    <property type="entry name" value="7TM_GPCR_Srsx"/>
</dbReference>
<dbReference type="WBParaSite" id="GPUH_0002618501-mRNA-1">
    <property type="protein sequence ID" value="GPUH_0002618501-mRNA-1"/>
    <property type="gene ID" value="GPUH_0002618501"/>
</dbReference>
<keyword evidence="4" id="KW-1185">Reference proteome</keyword>
<feature type="transmembrane region" description="Helical" evidence="1">
    <location>
        <begin position="39"/>
        <end position="56"/>
    </location>
</feature>
<evidence type="ECO:0000256" key="1">
    <source>
        <dbReference type="SAM" id="Phobius"/>
    </source>
</evidence>
<keyword evidence="1" id="KW-0472">Membrane</keyword>
<name>A0A183DBS5_9BILA</name>
<dbReference type="Pfam" id="PF10320">
    <property type="entry name" value="7TM_GPCR_Srsx"/>
    <property type="match status" value="1"/>
</dbReference>
<proteinExistence type="predicted"/>
<dbReference type="Proteomes" id="UP000271098">
    <property type="component" value="Unassembled WGS sequence"/>
</dbReference>
<accession>A0A183DBS5</accession>
<reference evidence="2 4" key="2">
    <citation type="submission" date="2018-11" db="EMBL/GenBank/DDBJ databases">
        <authorList>
            <consortium name="Pathogen Informatics"/>
        </authorList>
    </citation>
    <scope>NUCLEOTIDE SEQUENCE [LARGE SCALE GENOMIC DNA]</scope>
</reference>
<reference evidence="5 6" key="1">
    <citation type="submission" date="2016-06" db="UniProtKB">
        <authorList>
            <consortium name="WormBaseParasite"/>
        </authorList>
    </citation>
    <scope>IDENTIFICATION</scope>
</reference>
<evidence type="ECO:0000313" key="3">
    <source>
        <dbReference type="EMBL" id="VDN45169.1"/>
    </source>
</evidence>
<gene>
    <name evidence="3" type="ORF">GPUH_LOCUS26155</name>
    <name evidence="2" type="ORF">GPUH_LOCUS6165</name>
</gene>
<dbReference type="EMBL" id="UYRT01014072">
    <property type="protein sequence ID" value="VDK53662.1"/>
    <property type="molecule type" value="Genomic_DNA"/>
</dbReference>
<protein>
    <submittedName>
        <fullName evidence="5 6">7TM_GPCR_Srx domain-containing protein</fullName>
    </submittedName>
</protein>
<keyword evidence="1" id="KW-1133">Transmembrane helix</keyword>
<dbReference type="EMBL" id="UYRT01108937">
    <property type="protein sequence ID" value="VDN45169.1"/>
    <property type="molecule type" value="Genomic_DNA"/>
</dbReference>
<dbReference type="AlphaFoldDB" id="A0A183DBS5"/>